<evidence type="ECO:0000313" key="2">
    <source>
        <dbReference type="Proteomes" id="UP000326582"/>
    </source>
</evidence>
<reference evidence="2" key="1">
    <citation type="journal article" date="2019" name="MBio">
        <title>Comparative genomics for the elucidation of multidrug resistance (MDR) in Candida lusitaniae.</title>
        <authorList>
            <person name="Kannan A."/>
            <person name="Asner S.A."/>
            <person name="Trachsel E."/>
            <person name="Kelly S."/>
            <person name="Parker J."/>
            <person name="Sanglard D."/>
        </authorList>
    </citation>
    <scope>NUCLEOTIDE SEQUENCE [LARGE SCALE GENOMIC DNA]</scope>
    <source>
        <strain evidence="2">P1</strain>
    </source>
</reference>
<gene>
    <name evidence="1" type="ORF">EJF14_10003</name>
</gene>
<keyword evidence="2" id="KW-1185">Reference proteome</keyword>
<accession>A0ACD0WCC2</accession>
<name>A0ACD0WCC2_CLALS</name>
<dbReference type="Proteomes" id="UP000326582">
    <property type="component" value="Chromosome 1"/>
</dbReference>
<organism evidence="1 2">
    <name type="scientific">Clavispora lusitaniae</name>
    <name type="common">Candida lusitaniae</name>
    <dbReference type="NCBI Taxonomy" id="36911"/>
    <lineage>
        <taxon>Eukaryota</taxon>
        <taxon>Fungi</taxon>
        <taxon>Dikarya</taxon>
        <taxon>Ascomycota</taxon>
        <taxon>Saccharomycotina</taxon>
        <taxon>Pichiomycetes</taxon>
        <taxon>Metschnikowiaceae</taxon>
        <taxon>Clavispora</taxon>
    </lineage>
</organism>
<sequence length="613" mass="68296">MLEITTLGTGRSTPVHHSHHSLWLVKKNLNTYLTSLSMIGAVKSRAVASSTKIACRSLVSSARNYQLPPKTSPGTPVTSQPVKAEELHEHKPSPVVKEVVKKHNEEEEKKHQKKKFSFTGFLLKSAALTSVLYGATLYAATKNEKVMDFVIDKQLPYYEQLINLIENGSVEDIEQSWHKLTSSVQLPSKKQINELTSKLEQRGEHFIEETKKLATGKSSHLSTPAEQLQRAVEFETVSDVTEKLPKIVLPKDASFADEHVRATIKSFNDLISLIDASSIGPQKDALIKNINTNITLLATKLNKLNKSFDEEVQNRLKSAETELFSSYTQKELDMTRNMLEEFNQEKTHLENKYKAKLTKEVEAAREAISQAAVNATSMVRVEQTKRFESMVKDKIDQERNSRLKNLEAVNSRLEEIEAFATSLEKQITASSSKSAVQHSLSKLKSLLFDTKEDSPATSYKSYVENLESVTSKSGDEVISLAVSELKPVLDGESSQSILTIPQLLTAWEQLSPELRSASLLPPNAGLLGHLSSILFSKLLLPVKGAKPNGKDIESVIARVENSLTRGELDVAVEEVANLKGWSRKLADDWVKEGRKRLEAEFLVELIDAEAKIL</sequence>
<evidence type="ECO:0000313" key="1">
    <source>
        <dbReference type="EMBL" id="QFZ24925.1"/>
    </source>
</evidence>
<proteinExistence type="predicted"/>
<dbReference type="EMBL" id="CP038484">
    <property type="protein sequence ID" value="QFZ24925.1"/>
    <property type="molecule type" value="Genomic_DNA"/>
</dbReference>
<protein>
    <submittedName>
        <fullName evidence="1">MICOS complex subunit</fullName>
    </submittedName>
</protein>